<sequence>MKKLLILIIFVGLMTSCLEVPPPRKYPKKENELVTAAKEVERKDSLKKLKEPKIDIAAVEKKLKDEGYNTFSYKEGDTTYLMQEYYMVFLKEGPNRRQDSLEAASIQEKHMAHLQKLYEDGYTSLTGPMGDNGEIKGIVVFNTSTQKEADSLANMDPAVKAGRLVVEVHPWWAAKGGKLN</sequence>
<protein>
    <submittedName>
        <fullName evidence="3">YciI family protein</fullName>
    </submittedName>
</protein>
<dbReference type="EMBL" id="JBHUOJ010000004">
    <property type="protein sequence ID" value="MFD2832149.1"/>
    <property type="molecule type" value="Genomic_DNA"/>
</dbReference>
<organism evidence="3 4">
    <name type="scientific">Christiangramia antarctica</name>
    <dbReference type="NCBI Taxonomy" id="2058158"/>
    <lineage>
        <taxon>Bacteria</taxon>
        <taxon>Pseudomonadati</taxon>
        <taxon>Bacteroidota</taxon>
        <taxon>Flavobacteriia</taxon>
        <taxon>Flavobacteriales</taxon>
        <taxon>Flavobacteriaceae</taxon>
        <taxon>Christiangramia</taxon>
    </lineage>
</organism>
<comment type="caution">
    <text evidence="3">The sequence shown here is derived from an EMBL/GenBank/DDBJ whole genome shotgun (WGS) entry which is preliminary data.</text>
</comment>
<dbReference type="Pfam" id="PF03795">
    <property type="entry name" value="YCII"/>
    <property type="match status" value="1"/>
</dbReference>
<gene>
    <name evidence="3" type="ORF">ACFSYS_02550</name>
</gene>
<evidence type="ECO:0000256" key="1">
    <source>
        <dbReference type="ARBA" id="ARBA00007689"/>
    </source>
</evidence>
<reference evidence="4" key="1">
    <citation type="journal article" date="2019" name="Int. J. Syst. Evol. Microbiol.">
        <title>The Global Catalogue of Microorganisms (GCM) 10K type strain sequencing project: providing services to taxonomists for standard genome sequencing and annotation.</title>
        <authorList>
            <consortium name="The Broad Institute Genomics Platform"/>
            <consortium name="The Broad Institute Genome Sequencing Center for Infectious Disease"/>
            <person name="Wu L."/>
            <person name="Ma J."/>
        </authorList>
    </citation>
    <scope>NUCLEOTIDE SEQUENCE [LARGE SCALE GENOMIC DNA]</scope>
    <source>
        <strain evidence="4">KCTC 52925</strain>
    </source>
</reference>
<dbReference type="RefSeq" id="WP_251739425.1">
    <property type="nucleotide sequence ID" value="NZ_JBHUOJ010000004.1"/>
</dbReference>
<dbReference type="InterPro" id="IPR005545">
    <property type="entry name" value="YCII"/>
</dbReference>
<proteinExistence type="inferred from homology"/>
<dbReference type="Proteomes" id="UP001597438">
    <property type="component" value="Unassembled WGS sequence"/>
</dbReference>
<feature type="domain" description="YCII-related" evidence="2">
    <location>
        <begin position="86"/>
        <end position="171"/>
    </location>
</feature>
<dbReference type="InterPro" id="IPR011008">
    <property type="entry name" value="Dimeric_a/b-barrel"/>
</dbReference>
<accession>A0ABW5X393</accession>
<dbReference type="PROSITE" id="PS51257">
    <property type="entry name" value="PROKAR_LIPOPROTEIN"/>
    <property type="match status" value="1"/>
</dbReference>
<name>A0ABW5X393_9FLAO</name>
<dbReference type="Gene3D" id="3.30.70.1060">
    <property type="entry name" value="Dimeric alpha+beta barrel"/>
    <property type="match status" value="1"/>
</dbReference>
<comment type="similarity">
    <text evidence="1">Belongs to the YciI family.</text>
</comment>
<evidence type="ECO:0000259" key="2">
    <source>
        <dbReference type="Pfam" id="PF03795"/>
    </source>
</evidence>
<evidence type="ECO:0000313" key="4">
    <source>
        <dbReference type="Proteomes" id="UP001597438"/>
    </source>
</evidence>
<dbReference type="SUPFAM" id="SSF54909">
    <property type="entry name" value="Dimeric alpha+beta barrel"/>
    <property type="match status" value="1"/>
</dbReference>
<evidence type="ECO:0000313" key="3">
    <source>
        <dbReference type="EMBL" id="MFD2832149.1"/>
    </source>
</evidence>
<keyword evidence="4" id="KW-1185">Reference proteome</keyword>